<feature type="region of interest" description="Disordered" evidence="2">
    <location>
        <begin position="1"/>
        <end position="45"/>
    </location>
</feature>
<evidence type="ECO:0000259" key="4">
    <source>
        <dbReference type="Pfam" id="PF03816"/>
    </source>
</evidence>
<dbReference type="EMBL" id="VIWT01000001">
    <property type="protein sequence ID" value="TWG00193.1"/>
    <property type="molecule type" value="Genomic_DNA"/>
</dbReference>
<reference evidence="6 7" key="1">
    <citation type="submission" date="2019-06" db="EMBL/GenBank/DDBJ databases">
        <title>Sequencing the genomes of 1000 actinobacteria strains.</title>
        <authorList>
            <person name="Klenk H.-P."/>
        </authorList>
    </citation>
    <scope>NUCLEOTIDE SEQUENCE [LARGE SCALE GENOMIC DNA]</scope>
    <source>
        <strain evidence="6 7">DSM 44826</strain>
    </source>
</reference>
<dbReference type="Pfam" id="PF03816">
    <property type="entry name" value="LytR_cpsA_psr"/>
    <property type="match status" value="1"/>
</dbReference>
<feature type="compositionally biased region" description="Polar residues" evidence="2">
    <location>
        <begin position="508"/>
        <end position="517"/>
    </location>
</feature>
<organism evidence="6 7">
    <name type="scientific">Kitasatospora viridis</name>
    <dbReference type="NCBI Taxonomy" id="281105"/>
    <lineage>
        <taxon>Bacteria</taxon>
        <taxon>Bacillati</taxon>
        <taxon>Actinomycetota</taxon>
        <taxon>Actinomycetes</taxon>
        <taxon>Kitasatosporales</taxon>
        <taxon>Streptomycetaceae</taxon>
        <taxon>Kitasatospora</taxon>
    </lineage>
</organism>
<feature type="compositionally biased region" description="Low complexity" evidence="2">
    <location>
        <begin position="482"/>
        <end position="507"/>
    </location>
</feature>
<feature type="region of interest" description="Disordered" evidence="2">
    <location>
        <begin position="482"/>
        <end position="531"/>
    </location>
</feature>
<evidence type="ECO:0000313" key="7">
    <source>
        <dbReference type="Proteomes" id="UP000317940"/>
    </source>
</evidence>
<evidence type="ECO:0000259" key="5">
    <source>
        <dbReference type="Pfam" id="PF13399"/>
    </source>
</evidence>
<evidence type="ECO:0000313" key="6">
    <source>
        <dbReference type="EMBL" id="TWG00193.1"/>
    </source>
</evidence>
<feature type="compositionally biased region" description="Basic and acidic residues" evidence="2">
    <location>
        <begin position="1"/>
        <end position="23"/>
    </location>
</feature>
<feature type="domain" description="Cell envelope-related transcriptional attenuator" evidence="4">
    <location>
        <begin position="126"/>
        <end position="285"/>
    </location>
</feature>
<dbReference type="OrthoDB" id="9782542at2"/>
<feature type="region of interest" description="Disordered" evidence="2">
    <location>
        <begin position="366"/>
        <end position="395"/>
    </location>
</feature>
<dbReference type="NCBIfam" id="TIGR00350">
    <property type="entry name" value="lytR_cpsA_psr"/>
    <property type="match status" value="1"/>
</dbReference>
<evidence type="ECO:0000256" key="2">
    <source>
        <dbReference type="SAM" id="MobiDB-lite"/>
    </source>
</evidence>
<feature type="transmembrane region" description="Helical" evidence="3">
    <location>
        <begin position="48"/>
        <end position="67"/>
    </location>
</feature>
<dbReference type="PANTHER" id="PTHR33392:SF6">
    <property type="entry name" value="POLYISOPRENYL-TEICHOIC ACID--PEPTIDOGLYCAN TEICHOIC ACID TRANSFERASE TAGU"/>
    <property type="match status" value="1"/>
</dbReference>
<feature type="compositionally biased region" description="Low complexity" evidence="2">
    <location>
        <begin position="376"/>
        <end position="388"/>
    </location>
</feature>
<proteinExistence type="inferred from homology"/>
<dbReference type="RefSeq" id="WP_145906327.1">
    <property type="nucleotide sequence ID" value="NZ_BAAAMZ010000016.1"/>
</dbReference>
<evidence type="ECO:0000256" key="3">
    <source>
        <dbReference type="SAM" id="Phobius"/>
    </source>
</evidence>
<dbReference type="Proteomes" id="UP000317940">
    <property type="component" value="Unassembled WGS sequence"/>
</dbReference>
<dbReference type="InterPro" id="IPR027381">
    <property type="entry name" value="LytR/CpsA/Psr_C"/>
</dbReference>
<name>A0A561ULE7_9ACTN</name>
<evidence type="ECO:0000256" key="1">
    <source>
        <dbReference type="ARBA" id="ARBA00006068"/>
    </source>
</evidence>
<dbReference type="Pfam" id="PF13399">
    <property type="entry name" value="LytR_C"/>
    <property type="match status" value="1"/>
</dbReference>
<dbReference type="PANTHER" id="PTHR33392">
    <property type="entry name" value="POLYISOPRENYL-TEICHOIC ACID--PEPTIDOGLYCAN TEICHOIC ACID TRANSFERASE TAGU"/>
    <property type="match status" value="1"/>
</dbReference>
<dbReference type="Gene3D" id="3.40.630.190">
    <property type="entry name" value="LCP protein"/>
    <property type="match status" value="1"/>
</dbReference>
<protein>
    <submittedName>
        <fullName evidence="6">LytR family transcriptional attenuator</fullName>
    </submittedName>
</protein>
<dbReference type="InterPro" id="IPR004474">
    <property type="entry name" value="LytR_CpsA_psr"/>
</dbReference>
<accession>A0A561ULE7</accession>
<sequence length="531" mass="55204">MTDPEARPGKQHERRKAQEKAEENAENTSVGPDAPSAHPRRRRLAKTAGVTAAALVLATAGAGFWFYERLDGNLSIFSSAGVAGTRPPVGPADPSGNTPVNVLLLGSDSRANGNDQLAGGDIGVGNSDTAILLHVYADHRHAVAVSIPRDSLVDIPPCLLPSGRWTEPQHDQMFNSAFSLGAAPNGNPACSQNTVEALTGLRVDHTVVVDFKGFAAMTSAVGGVRVCVPNEVDSYGIHLKKGLQTVSGQSALDFVRARHGIGDGSDIGRMRRQQAFLAALAQKVQDQGFDLTTLLPLADAATRSLTVDQDLGSPMKLASFIRSLRSVRLADLAFVTAPWRYAGERVALVHPDADTLWTMLRQDRTLDGRNTGRQGPGTPAPATASPGGDLSVPITVQNGSRTPGLAVQAAQELRAKGYQNVTVDPDGIQRAVTGIGYQAGQQAAAEQLARYYPGAELRADPAVTTLTLTLGADYAATTATTATTAPGAGTGTEGTETPSPTATTPTGSVPSGITQNLRAADADPCAGLSYG</sequence>
<comment type="similarity">
    <text evidence="1">Belongs to the LytR/CpsA/Psr (LCP) family.</text>
</comment>
<dbReference type="InterPro" id="IPR050922">
    <property type="entry name" value="LytR/CpsA/Psr_CW_biosynth"/>
</dbReference>
<gene>
    <name evidence="6" type="ORF">FHX73_114065</name>
</gene>
<feature type="domain" description="LytR/CpsA/Psr regulator C-terminal" evidence="5">
    <location>
        <begin position="391"/>
        <end position="474"/>
    </location>
</feature>
<comment type="caution">
    <text evidence="6">The sequence shown here is derived from an EMBL/GenBank/DDBJ whole genome shotgun (WGS) entry which is preliminary data.</text>
</comment>
<keyword evidence="3" id="KW-0472">Membrane</keyword>
<keyword evidence="3" id="KW-1133">Transmembrane helix</keyword>
<dbReference type="Gene3D" id="3.30.70.2390">
    <property type="match status" value="1"/>
</dbReference>
<keyword evidence="7" id="KW-1185">Reference proteome</keyword>
<dbReference type="AlphaFoldDB" id="A0A561ULE7"/>
<keyword evidence="3" id="KW-0812">Transmembrane</keyword>